<evidence type="ECO:0000313" key="2">
    <source>
        <dbReference type="Proteomes" id="UP001331515"/>
    </source>
</evidence>
<organism evidence="1 2">
    <name type="scientific">Champsocephalus gunnari</name>
    <name type="common">Mackerel icefish</name>
    <dbReference type="NCBI Taxonomy" id="52237"/>
    <lineage>
        <taxon>Eukaryota</taxon>
        <taxon>Metazoa</taxon>
        <taxon>Chordata</taxon>
        <taxon>Craniata</taxon>
        <taxon>Vertebrata</taxon>
        <taxon>Euteleostomi</taxon>
        <taxon>Actinopterygii</taxon>
        <taxon>Neopterygii</taxon>
        <taxon>Teleostei</taxon>
        <taxon>Neoteleostei</taxon>
        <taxon>Acanthomorphata</taxon>
        <taxon>Eupercaria</taxon>
        <taxon>Perciformes</taxon>
        <taxon>Notothenioidei</taxon>
        <taxon>Channichthyidae</taxon>
        <taxon>Champsocephalus</taxon>
    </lineage>
</organism>
<proteinExistence type="predicted"/>
<accession>A0AAN8HMU3</accession>
<dbReference type="Proteomes" id="UP001331515">
    <property type="component" value="Unassembled WGS sequence"/>
</dbReference>
<dbReference type="AlphaFoldDB" id="A0AAN8HMU3"/>
<protein>
    <submittedName>
        <fullName evidence="1">Uncharacterized protein</fullName>
    </submittedName>
</protein>
<dbReference type="EMBL" id="JAURVH010001523">
    <property type="protein sequence ID" value="KAK5921053.1"/>
    <property type="molecule type" value="Genomic_DNA"/>
</dbReference>
<name>A0AAN8HMU3_CHAGU</name>
<evidence type="ECO:0000313" key="1">
    <source>
        <dbReference type="EMBL" id="KAK5921053.1"/>
    </source>
</evidence>
<sequence length="95" mass="10236">MDITGKNNSRPHRALPPVFRIRHGVGGKRDEDGKKAQLMTSSYASVHLLMSFQGEAGRAGAKAEPGCERPGPSLPCCDPCLPTHKEPRLPATNEC</sequence>
<gene>
    <name evidence="1" type="ORF">CgunFtcFv8_024790</name>
</gene>
<reference evidence="1 2" key="1">
    <citation type="journal article" date="2023" name="Mol. Biol. Evol.">
        <title>Genomics of Secondarily Temperate Adaptation in the Only Non-Antarctic Icefish.</title>
        <authorList>
            <person name="Rivera-Colon A.G."/>
            <person name="Rayamajhi N."/>
            <person name="Minhas B.F."/>
            <person name="Madrigal G."/>
            <person name="Bilyk K.T."/>
            <person name="Yoon V."/>
            <person name="Hune M."/>
            <person name="Gregory S."/>
            <person name="Cheng C.H.C."/>
            <person name="Catchen J.M."/>
        </authorList>
    </citation>
    <scope>NUCLEOTIDE SEQUENCE [LARGE SCALE GENOMIC DNA]</scope>
    <source>
        <tissue evidence="1">White muscle</tissue>
    </source>
</reference>
<keyword evidence="2" id="KW-1185">Reference proteome</keyword>
<comment type="caution">
    <text evidence="1">The sequence shown here is derived from an EMBL/GenBank/DDBJ whole genome shotgun (WGS) entry which is preliminary data.</text>
</comment>